<protein>
    <recommendedName>
        <fullName evidence="1">N-acetyltransferase domain-containing protein</fullName>
    </recommendedName>
</protein>
<gene>
    <name evidence="2" type="ORF">RU87_GL001015</name>
</gene>
<evidence type="ECO:0000313" key="3">
    <source>
        <dbReference type="Proteomes" id="UP000242246"/>
    </source>
</evidence>
<dbReference type="PROSITE" id="PS51186">
    <property type="entry name" value="GNAT"/>
    <property type="match status" value="1"/>
</dbReference>
<organism evidence="2 3">
    <name type="scientific">Pseudolactococcus plantarum</name>
    <dbReference type="NCBI Taxonomy" id="1365"/>
    <lineage>
        <taxon>Bacteria</taxon>
        <taxon>Bacillati</taxon>
        <taxon>Bacillota</taxon>
        <taxon>Bacilli</taxon>
        <taxon>Lactobacillales</taxon>
        <taxon>Streptococcaceae</taxon>
        <taxon>Pseudolactococcus</taxon>
    </lineage>
</organism>
<dbReference type="AlphaFoldDB" id="A0A2A5S1P5"/>
<dbReference type="Gene3D" id="3.40.630.30">
    <property type="match status" value="1"/>
</dbReference>
<feature type="domain" description="N-acetyltransferase" evidence="1">
    <location>
        <begin position="4"/>
        <end position="165"/>
    </location>
</feature>
<reference evidence="2 3" key="1">
    <citation type="submission" date="2014-12" db="EMBL/GenBank/DDBJ databases">
        <title>Draft genome sequences of 10 type strains of Lactococcus.</title>
        <authorList>
            <person name="Sun Z."/>
            <person name="Zhong Z."/>
            <person name="Liu W."/>
            <person name="Zhang W."/>
            <person name="Zhang H."/>
        </authorList>
    </citation>
    <scope>NUCLEOTIDE SEQUENCE [LARGE SCALE GENOMIC DNA]</scope>
    <source>
        <strain evidence="2 3">DSM 20686</strain>
    </source>
</reference>
<evidence type="ECO:0000313" key="2">
    <source>
        <dbReference type="EMBL" id="PCS07379.1"/>
    </source>
</evidence>
<dbReference type="Pfam" id="PF00583">
    <property type="entry name" value="Acetyltransf_1"/>
    <property type="match status" value="1"/>
</dbReference>
<accession>A0A2A5S1P5</accession>
<dbReference type="CDD" id="cd04301">
    <property type="entry name" value="NAT_SF"/>
    <property type="match status" value="1"/>
</dbReference>
<sequence>MGNIIFREVETQTDLAILHDAIKVIWPEVFTSILGEEEVTYMVKNYQSIDKIRTEIADGAKYYLVELGGEVIGYTAYVIETDAVYISKFYLLASVRGQGISRKMFSWLMDIAKVNGKQKLSLRVNRGNARAISVYQHFDFEIIKKIDTPFGDFSLNDYLMEKQLTV</sequence>
<name>A0A2A5S1P5_9LACT</name>
<comment type="caution">
    <text evidence="2">The sequence shown here is derived from an EMBL/GenBank/DDBJ whole genome shotgun (WGS) entry which is preliminary data.</text>
</comment>
<proteinExistence type="predicted"/>
<dbReference type="RefSeq" id="WP_068160688.1">
    <property type="nucleotide sequence ID" value="NZ_JXJX01000004.1"/>
</dbReference>
<dbReference type="EMBL" id="JXJX01000004">
    <property type="protein sequence ID" value="PCS07379.1"/>
    <property type="molecule type" value="Genomic_DNA"/>
</dbReference>
<dbReference type="STRING" id="1348632.GCA_001591745_00408"/>
<keyword evidence="3" id="KW-1185">Reference proteome</keyword>
<dbReference type="InterPro" id="IPR016181">
    <property type="entry name" value="Acyl_CoA_acyltransferase"/>
</dbReference>
<dbReference type="Proteomes" id="UP000242246">
    <property type="component" value="Unassembled WGS sequence"/>
</dbReference>
<evidence type="ECO:0000259" key="1">
    <source>
        <dbReference type="PROSITE" id="PS51186"/>
    </source>
</evidence>
<dbReference type="OrthoDB" id="5419426at2"/>
<dbReference type="SUPFAM" id="SSF55729">
    <property type="entry name" value="Acyl-CoA N-acyltransferases (Nat)"/>
    <property type="match status" value="1"/>
</dbReference>
<dbReference type="InterPro" id="IPR000182">
    <property type="entry name" value="GNAT_dom"/>
</dbReference>
<dbReference type="GO" id="GO:0016747">
    <property type="term" value="F:acyltransferase activity, transferring groups other than amino-acyl groups"/>
    <property type="evidence" value="ECO:0007669"/>
    <property type="project" value="InterPro"/>
</dbReference>